<evidence type="ECO:0000256" key="3">
    <source>
        <dbReference type="RuleBase" id="RU000389"/>
    </source>
</evidence>
<organism evidence="5">
    <name type="scientific">Xanthomonas arboricola pv. pruni</name>
    <dbReference type="NCBI Taxonomy" id="69929"/>
    <lineage>
        <taxon>Bacteria</taxon>
        <taxon>Pseudomonadati</taxon>
        <taxon>Pseudomonadota</taxon>
        <taxon>Gammaproteobacteria</taxon>
        <taxon>Lysobacterales</taxon>
        <taxon>Lysobacteraceae</taxon>
        <taxon>Xanthomonas</taxon>
    </lineage>
</organism>
<dbReference type="Pfam" id="PF07963">
    <property type="entry name" value="N_methyl"/>
    <property type="match status" value="1"/>
</dbReference>
<sequence length="134" mass="13906">MKKQQGFTLIELMIVIAIIAILAAIALPMYRDYVAKSQLTAALAEVSPAKTMLEAKLQEDSTYVPANAQDVGLQTTSPRCTTFGATATTLTCGTIKGNDIVAGATLTLTRTAGVWTCAITGGSVAAKHKPTGCS</sequence>
<evidence type="ECO:0000256" key="1">
    <source>
        <dbReference type="ARBA" id="ARBA00005233"/>
    </source>
</evidence>
<keyword evidence="4" id="KW-0812">Transmembrane</keyword>
<evidence type="ECO:0000256" key="4">
    <source>
        <dbReference type="SAM" id="Phobius"/>
    </source>
</evidence>
<dbReference type="AlphaFoldDB" id="A0AAP4NIS1"/>
<dbReference type="InterPro" id="IPR012902">
    <property type="entry name" value="N_methyl_site"/>
</dbReference>
<evidence type="ECO:0000256" key="2">
    <source>
        <dbReference type="ARBA" id="ARBA00022481"/>
    </source>
</evidence>
<dbReference type="RefSeq" id="WP_043088084.1">
    <property type="nucleotide sequence ID" value="NZ_CP044334.1"/>
</dbReference>
<dbReference type="PANTHER" id="PTHR30093:SF34">
    <property type="entry name" value="PREPILIN PEPTIDASE-DEPENDENT PROTEIN D"/>
    <property type="match status" value="1"/>
</dbReference>
<name>A0AAP4NIS1_9XANT</name>
<gene>
    <name evidence="5" type="ORF">QSH54_18760</name>
</gene>
<dbReference type="GO" id="GO:0044096">
    <property type="term" value="C:type IV pilus"/>
    <property type="evidence" value="ECO:0007669"/>
    <property type="project" value="TreeGrafter"/>
</dbReference>
<dbReference type="PROSITE" id="PS00409">
    <property type="entry name" value="PROKAR_NTER_METHYL"/>
    <property type="match status" value="1"/>
</dbReference>
<dbReference type="PANTHER" id="PTHR30093">
    <property type="entry name" value="GENERAL SECRETION PATHWAY PROTEIN G"/>
    <property type="match status" value="1"/>
</dbReference>
<keyword evidence="2" id="KW-0488">Methylation</keyword>
<dbReference type="GO" id="GO:0007155">
    <property type="term" value="P:cell adhesion"/>
    <property type="evidence" value="ECO:0007669"/>
    <property type="project" value="InterPro"/>
</dbReference>
<keyword evidence="3" id="KW-0281">Fimbrium</keyword>
<comment type="similarity">
    <text evidence="1 3">Belongs to the N-Me-Phe pilin family.</text>
</comment>
<dbReference type="InterPro" id="IPR001082">
    <property type="entry name" value="Pilin"/>
</dbReference>
<accession>A0AAP4NIS1</accession>
<dbReference type="GO" id="GO:0043107">
    <property type="term" value="P:type IV pilus-dependent motility"/>
    <property type="evidence" value="ECO:0007669"/>
    <property type="project" value="TreeGrafter"/>
</dbReference>
<dbReference type="EMBL" id="JASVYU010000032">
    <property type="protein sequence ID" value="MDN0288629.1"/>
    <property type="molecule type" value="Genomic_DNA"/>
</dbReference>
<dbReference type="Pfam" id="PF00114">
    <property type="entry name" value="Pilin"/>
    <property type="match status" value="1"/>
</dbReference>
<protein>
    <submittedName>
        <fullName evidence="5">Pilin</fullName>
    </submittedName>
</protein>
<dbReference type="SUPFAM" id="SSF54523">
    <property type="entry name" value="Pili subunits"/>
    <property type="match status" value="1"/>
</dbReference>
<feature type="transmembrane region" description="Helical" evidence="4">
    <location>
        <begin position="12"/>
        <end position="30"/>
    </location>
</feature>
<dbReference type="NCBIfam" id="TIGR02532">
    <property type="entry name" value="IV_pilin_GFxxxE"/>
    <property type="match status" value="1"/>
</dbReference>
<comment type="caution">
    <text evidence="5">The sequence shown here is derived from an EMBL/GenBank/DDBJ whole genome shotgun (WGS) entry which is preliminary data.</text>
</comment>
<evidence type="ECO:0000313" key="5">
    <source>
        <dbReference type="EMBL" id="MDN0288629.1"/>
    </source>
</evidence>
<dbReference type="InterPro" id="IPR045584">
    <property type="entry name" value="Pilin-like"/>
</dbReference>
<proteinExistence type="inferred from homology"/>
<dbReference type="Gene3D" id="3.30.700.10">
    <property type="entry name" value="Glycoprotein, Type 4 Pilin"/>
    <property type="match status" value="1"/>
</dbReference>
<reference evidence="5" key="1">
    <citation type="submission" date="2023-06" db="EMBL/GenBank/DDBJ databases">
        <title>Genome sequences of Xanthomonas arboricola from Serbia and Montenegro.</title>
        <authorList>
            <person name="Ilicic R."/>
            <person name="Jelusic A."/>
            <person name="Harrison J."/>
            <person name="Greer S."/>
            <person name="Grant M."/>
            <person name="Vicente J."/>
            <person name="Popovic Milovanovic T."/>
            <person name="Studholme D.J."/>
        </authorList>
    </citation>
    <scope>NUCLEOTIDE SEQUENCE</scope>
    <source>
        <strain evidence="5">Xp320</strain>
    </source>
</reference>
<keyword evidence="4" id="KW-0472">Membrane</keyword>
<keyword evidence="4" id="KW-1133">Transmembrane helix</keyword>